<dbReference type="Proteomes" id="UP000238534">
    <property type="component" value="Unassembled WGS sequence"/>
</dbReference>
<dbReference type="PANTHER" id="PTHR30069:SF29">
    <property type="entry name" value="HEMOGLOBIN AND HEMOGLOBIN-HAPTOGLOBIN-BINDING PROTEIN 1-RELATED"/>
    <property type="match status" value="1"/>
</dbReference>
<dbReference type="PANTHER" id="PTHR30069">
    <property type="entry name" value="TONB-DEPENDENT OUTER MEMBRANE RECEPTOR"/>
    <property type="match status" value="1"/>
</dbReference>
<evidence type="ECO:0000256" key="5">
    <source>
        <dbReference type="ARBA" id="ARBA00022729"/>
    </source>
</evidence>
<dbReference type="AlphaFoldDB" id="A0A2S9CPK5"/>
<dbReference type="InterPro" id="IPR012910">
    <property type="entry name" value="Plug_dom"/>
</dbReference>
<evidence type="ECO:0000256" key="2">
    <source>
        <dbReference type="ARBA" id="ARBA00022448"/>
    </source>
</evidence>
<dbReference type="InterPro" id="IPR037066">
    <property type="entry name" value="Plug_dom_sf"/>
</dbReference>
<keyword evidence="12" id="KW-0675">Receptor</keyword>
<dbReference type="EMBL" id="PCPH01000004">
    <property type="protein sequence ID" value="PRB88821.1"/>
    <property type="molecule type" value="Genomic_DNA"/>
</dbReference>
<dbReference type="RefSeq" id="WP_105683566.1">
    <property type="nucleotide sequence ID" value="NZ_JBBGZD010000003.1"/>
</dbReference>
<feature type="chain" id="PRO_5015634341" evidence="9">
    <location>
        <begin position="31"/>
        <end position="869"/>
    </location>
</feature>
<dbReference type="Pfam" id="PF07715">
    <property type="entry name" value="Plug"/>
    <property type="match status" value="1"/>
</dbReference>
<evidence type="ECO:0000259" key="11">
    <source>
        <dbReference type="Pfam" id="PF14905"/>
    </source>
</evidence>
<evidence type="ECO:0000256" key="9">
    <source>
        <dbReference type="SAM" id="SignalP"/>
    </source>
</evidence>
<organism evidence="12 15">
    <name type="scientific">Chryseobacterium culicis</name>
    <dbReference type="NCBI Taxonomy" id="680127"/>
    <lineage>
        <taxon>Bacteria</taxon>
        <taxon>Pseudomonadati</taxon>
        <taxon>Bacteroidota</taxon>
        <taxon>Flavobacteriia</taxon>
        <taxon>Flavobacteriales</taxon>
        <taxon>Weeksellaceae</taxon>
        <taxon>Chryseobacterium group</taxon>
        <taxon>Chryseobacterium</taxon>
    </lineage>
</organism>
<keyword evidence="2" id="KW-0813">Transport</keyword>
<feature type="signal peptide" evidence="9">
    <location>
        <begin position="1"/>
        <end position="30"/>
    </location>
</feature>
<evidence type="ECO:0000256" key="6">
    <source>
        <dbReference type="ARBA" id="ARBA00023136"/>
    </source>
</evidence>
<evidence type="ECO:0000256" key="7">
    <source>
        <dbReference type="ARBA" id="ARBA00023237"/>
    </source>
</evidence>
<evidence type="ECO:0000256" key="1">
    <source>
        <dbReference type="ARBA" id="ARBA00004571"/>
    </source>
</evidence>
<dbReference type="GO" id="GO:0044718">
    <property type="term" value="P:siderophore transmembrane transport"/>
    <property type="evidence" value="ECO:0007669"/>
    <property type="project" value="TreeGrafter"/>
</dbReference>
<dbReference type="Proteomes" id="UP000238325">
    <property type="component" value="Unassembled WGS sequence"/>
</dbReference>
<dbReference type="InterPro" id="IPR036942">
    <property type="entry name" value="Beta-barrel_TonB_sf"/>
</dbReference>
<dbReference type="Gene3D" id="2.40.170.20">
    <property type="entry name" value="TonB-dependent receptor, beta-barrel domain"/>
    <property type="match status" value="1"/>
</dbReference>
<dbReference type="InterPro" id="IPR039426">
    <property type="entry name" value="TonB-dep_rcpt-like"/>
</dbReference>
<evidence type="ECO:0000313" key="14">
    <source>
        <dbReference type="Proteomes" id="UP000238325"/>
    </source>
</evidence>
<dbReference type="GO" id="GO:0009279">
    <property type="term" value="C:cell outer membrane"/>
    <property type="evidence" value="ECO:0007669"/>
    <property type="project" value="UniProtKB-SubCell"/>
</dbReference>
<sequence length="869" mass="97742">MKNKTEIVNIFTRKTLGLTLVLSAAAMAFAQEKAGVSGIIVNKKNQPVPYASVTFSNKANKTLSDAVLTDEKGQYQLQLMPGDYDITVEAIDYKKSVVSKNIATAGNIGALSIEAEPTSTVDGKTKEIQGVVITASAAKPYKVELDKKTYDPSQDIVSKGGNLQDVLTNVPSVSVDTDGTVSMRGSTNVKFLINGKPSALLGIDDGANALQSIPADQIERIEVITNPSSKFEASGTSGILNIILKKSKKVGFNGSVVGSLGYFPRTSLNTNLSWRKNNWTWFLNGGGGYTENKTKNNSETTYHNLTFPKILPFQQPNDVLAHQLQNSTNKTYNKNYNVSAGFVHDLSDKTSINFTGLVRTFEGDGNELLDTYDSFYRFFRDSPDPSTIAGQWNLLNPTGRRDSKSVFNNLAFQGDLGLDHKFDDKGQNLAVSLSLQKNRSNNNADILETYDLRPDVQDVTRRHSSSKTIIGKADYELPIGEKSKLEAGYRLDVNDNTYDNFVSSTSNNPYIPSYNNNTDYKEVFNAFYLQFKSKIGEKFAYQLGLRDEISNVSINYINQNPNDKRIDKTKNYNNLFPSVFLSYDVSKNNQILLNYSRRIDRPRSFFMVPFPNYSNSQNIFEGNIDLNPSYVDSFEVGYNITRKKFTINPTLYYRHATDDTKMLVYRPDESLGVFYTKPINLGSDDRYGLDLNFTYDPFAWLKIMGSLDMFGYKTSGIAYYDAIDKNKQQQTRNMDFTGNGFSTRARLNTTFRLDKTLSVQLQGFYRGAQKSANQNTQDMYALNLGASKTIWKGDGTISFNIQDIFNTRSREVFSFNEDYTRRNYMQWQPRQFAISLTYRFKQGEKIEQPKKKKDINSNAAGDDQQGGPM</sequence>
<dbReference type="SUPFAM" id="SSF49464">
    <property type="entry name" value="Carboxypeptidase regulatory domain-like"/>
    <property type="match status" value="1"/>
</dbReference>
<dbReference type="InterPro" id="IPR041700">
    <property type="entry name" value="OMP_b-brl_3"/>
</dbReference>
<evidence type="ECO:0000313" key="12">
    <source>
        <dbReference type="EMBL" id="PRB82446.1"/>
    </source>
</evidence>
<proteinExistence type="predicted"/>
<dbReference type="InterPro" id="IPR008969">
    <property type="entry name" value="CarboxyPept-like_regulatory"/>
</dbReference>
<evidence type="ECO:0000256" key="4">
    <source>
        <dbReference type="ARBA" id="ARBA00022692"/>
    </source>
</evidence>
<comment type="subcellular location">
    <subcellularLocation>
        <location evidence="1">Cell outer membrane</location>
        <topology evidence="1">Multi-pass membrane protein</topology>
    </subcellularLocation>
</comment>
<evidence type="ECO:0000313" key="13">
    <source>
        <dbReference type="EMBL" id="PRB88821.1"/>
    </source>
</evidence>
<dbReference type="Gene3D" id="2.170.130.10">
    <property type="entry name" value="TonB-dependent receptor, plug domain"/>
    <property type="match status" value="1"/>
</dbReference>
<dbReference type="OrthoDB" id="8764943at2"/>
<keyword evidence="4" id="KW-0812">Transmembrane</keyword>
<feature type="region of interest" description="Disordered" evidence="8">
    <location>
        <begin position="846"/>
        <end position="869"/>
    </location>
</feature>
<feature type="domain" description="TonB-dependent receptor plug" evidence="10">
    <location>
        <begin position="159"/>
        <end position="238"/>
    </location>
</feature>
<evidence type="ECO:0000313" key="15">
    <source>
        <dbReference type="Proteomes" id="UP000238534"/>
    </source>
</evidence>
<keyword evidence="3" id="KW-1134">Transmembrane beta strand</keyword>
<keyword evidence="6" id="KW-0472">Membrane</keyword>
<dbReference type="SUPFAM" id="SSF56935">
    <property type="entry name" value="Porins"/>
    <property type="match status" value="1"/>
</dbReference>
<dbReference type="Pfam" id="PF13620">
    <property type="entry name" value="CarboxypepD_reg"/>
    <property type="match status" value="1"/>
</dbReference>
<name>A0A2S9CPK5_CHRCI</name>
<protein>
    <submittedName>
        <fullName evidence="12">TonB-dependent receptor</fullName>
    </submittedName>
</protein>
<evidence type="ECO:0000256" key="8">
    <source>
        <dbReference type="SAM" id="MobiDB-lite"/>
    </source>
</evidence>
<comment type="caution">
    <text evidence="12">The sequence shown here is derived from an EMBL/GenBank/DDBJ whole genome shotgun (WGS) entry which is preliminary data.</text>
</comment>
<keyword evidence="5 9" id="KW-0732">Signal</keyword>
<feature type="domain" description="Outer membrane protein beta-barrel" evidence="11">
    <location>
        <begin position="420"/>
        <end position="838"/>
    </location>
</feature>
<evidence type="ECO:0000259" key="10">
    <source>
        <dbReference type="Pfam" id="PF07715"/>
    </source>
</evidence>
<dbReference type="GO" id="GO:0015344">
    <property type="term" value="F:siderophore uptake transmembrane transporter activity"/>
    <property type="evidence" value="ECO:0007669"/>
    <property type="project" value="TreeGrafter"/>
</dbReference>
<keyword evidence="7" id="KW-0998">Cell outer membrane</keyword>
<evidence type="ECO:0000256" key="3">
    <source>
        <dbReference type="ARBA" id="ARBA00022452"/>
    </source>
</evidence>
<gene>
    <name evidence="12" type="ORF">CQ022_17275</name>
    <name evidence="13" type="ORF">CQ033_16170</name>
</gene>
<dbReference type="Gene3D" id="2.60.40.1120">
    <property type="entry name" value="Carboxypeptidase-like, regulatory domain"/>
    <property type="match status" value="1"/>
</dbReference>
<dbReference type="Pfam" id="PF14905">
    <property type="entry name" value="OMP_b-brl_3"/>
    <property type="match status" value="1"/>
</dbReference>
<dbReference type="EMBL" id="PCPP01000003">
    <property type="protein sequence ID" value="PRB82446.1"/>
    <property type="molecule type" value="Genomic_DNA"/>
</dbReference>
<keyword evidence="14" id="KW-1185">Reference proteome</keyword>
<reference evidence="14 15" key="1">
    <citation type="submission" date="2017-09" db="EMBL/GenBank/DDBJ databases">
        <title>Genomic, metabolic, and phenotypic characteristics of bacterial isolates from the natural microbiome of the model nematode Caenorhabditis elegans.</title>
        <authorList>
            <person name="Zimmermann J."/>
            <person name="Obeng N."/>
            <person name="Yang W."/>
            <person name="Obeng O."/>
            <person name="Kissoyan K."/>
            <person name="Pees B."/>
            <person name="Dirksen P."/>
            <person name="Hoppner M."/>
            <person name="Franke A."/>
            <person name="Rosenstiel P."/>
            <person name="Leippe M."/>
            <person name="Dierking K."/>
            <person name="Kaleta C."/>
            <person name="Schulenburg H."/>
        </authorList>
    </citation>
    <scope>NUCLEOTIDE SEQUENCE [LARGE SCALE GENOMIC DNA]</scope>
    <source>
        <strain evidence="12 15">MYb25</strain>
        <strain evidence="13 14">MYb44</strain>
    </source>
</reference>
<accession>A0A2S9CPK5</accession>